<gene>
    <name evidence="3" type="ORF">GCM10009654_06170</name>
</gene>
<name>A0ABN1UIF8_9ACTN</name>
<dbReference type="Proteomes" id="UP001501371">
    <property type="component" value="Unassembled WGS sequence"/>
</dbReference>
<feature type="compositionally biased region" description="Low complexity" evidence="1">
    <location>
        <begin position="1"/>
        <end position="20"/>
    </location>
</feature>
<feature type="compositionally biased region" description="Basic and acidic residues" evidence="1">
    <location>
        <begin position="220"/>
        <end position="230"/>
    </location>
</feature>
<sequence length="295" mass="31154">MVRVATPRQPTAAPAQAGGRHTPFPEYFRMPPAIPTAPVPTPGSAAIRAGITLLGTIGFALSYDALRQMAVAIHIRGLLTYTFPLVIDGFIAIGVGALLILRTAPLPSRLYVWALVGIATATSIWANALHAIRLNQQTHDTGLHLDDLTVGALSAIAPLALAGSVHLYLVIRRHPTRPQPPRPAQSATPQSHPGPDAATASPGQHEAPQPNSHVANHAAEVAERPAEGAKPKGRQPSATMDELITIGRNAPRGPDGNISRSAVEKAIRAQGHSIGKDRLVEATRVLQEELEHTHA</sequence>
<evidence type="ECO:0000256" key="1">
    <source>
        <dbReference type="SAM" id="MobiDB-lite"/>
    </source>
</evidence>
<keyword evidence="2" id="KW-0472">Membrane</keyword>
<dbReference type="InterPro" id="IPR021235">
    <property type="entry name" value="DUF2637"/>
</dbReference>
<keyword evidence="4" id="KW-1185">Reference proteome</keyword>
<evidence type="ECO:0000313" key="3">
    <source>
        <dbReference type="EMBL" id="GAA1153380.1"/>
    </source>
</evidence>
<dbReference type="EMBL" id="BAAAKV010000004">
    <property type="protein sequence ID" value="GAA1153380.1"/>
    <property type="molecule type" value="Genomic_DNA"/>
</dbReference>
<evidence type="ECO:0000313" key="4">
    <source>
        <dbReference type="Proteomes" id="UP001501371"/>
    </source>
</evidence>
<evidence type="ECO:0008006" key="5">
    <source>
        <dbReference type="Google" id="ProtNLM"/>
    </source>
</evidence>
<keyword evidence="2" id="KW-0812">Transmembrane</keyword>
<feature type="transmembrane region" description="Helical" evidence="2">
    <location>
        <begin position="110"/>
        <end position="129"/>
    </location>
</feature>
<organism evidence="3 4">
    <name type="scientific">Streptomyces hebeiensis</name>
    <dbReference type="NCBI Taxonomy" id="229486"/>
    <lineage>
        <taxon>Bacteria</taxon>
        <taxon>Bacillati</taxon>
        <taxon>Actinomycetota</taxon>
        <taxon>Actinomycetes</taxon>
        <taxon>Kitasatosporales</taxon>
        <taxon>Streptomycetaceae</taxon>
        <taxon>Streptomyces</taxon>
    </lineage>
</organism>
<keyword evidence="2" id="KW-1133">Transmembrane helix</keyword>
<protein>
    <recommendedName>
        <fullName evidence="5">DUF2637 domain-containing protein</fullName>
    </recommendedName>
</protein>
<evidence type="ECO:0000256" key="2">
    <source>
        <dbReference type="SAM" id="Phobius"/>
    </source>
</evidence>
<reference evidence="3 4" key="1">
    <citation type="journal article" date="2019" name="Int. J. Syst. Evol. Microbiol.">
        <title>The Global Catalogue of Microorganisms (GCM) 10K type strain sequencing project: providing services to taxonomists for standard genome sequencing and annotation.</title>
        <authorList>
            <consortium name="The Broad Institute Genomics Platform"/>
            <consortium name="The Broad Institute Genome Sequencing Center for Infectious Disease"/>
            <person name="Wu L."/>
            <person name="Ma J."/>
        </authorList>
    </citation>
    <scope>NUCLEOTIDE SEQUENCE [LARGE SCALE GENOMIC DNA]</scope>
    <source>
        <strain evidence="3 4">JCM 12696</strain>
    </source>
</reference>
<feature type="transmembrane region" description="Helical" evidence="2">
    <location>
        <begin position="78"/>
        <end position="104"/>
    </location>
</feature>
<comment type="caution">
    <text evidence="3">The sequence shown here is derived from an EMBL/GenBank/DDBJ whole genome shotgun (WGS) entry which is preliminary data.</text>
</comment>
<feature type="transmembrane region" description="Helical" evidence="2">
    <location>
        <begin position="150"/>
        <end position="171"/>
    </location>
</feature>
<feature type="region of interest" description="Disordered" evidence="1">
    <location>
        <begin position="175"/>
        <end position="239"/>
    </location>
</feature>
<feature type="transmembrane region" description="Helical" evidence="2">
    <location>
        <begin position="45"/>
        <end position="66"/>
    </location>
</feature>
<proteinExistence type="predicted"/>
<dbReference type="Pfam" id="PF10935">
    <property type="entry name" value="DUF2637"/>
    <property type="match status" value="1"/>
</dbReference>
<accession>A0ABN1UIF8</accession>
<feature type="region of interest" description="Disordered" evidence="1">
    <location>
        <begin position="1"/>
        <end position="22"/>
    </location>
</feature>